<gene>
    <name evidence="1" type="ORF">GCM10023196_037420</name>
</gene>
<evidence type="ECO:0000313" key="2">
    <source>
        <dbReference type="Proteomes" id="UP001501442"/>
    </source>
</evidence>
<evidence type="ECO:0000313" key="1">
    <source>
        <dbReference type="EMBL" id="GAA4626983.1"/>
    </source>
</evidence>
<dbReference type="EMBL" id="BAABHK010000004">
    <property type="protein sequence ID" value="GAA4626983.1"/>
    <property type="molecule type" value="Genomic_DNA"/>
</dbReference>
<sequence>MGAAMYGPTRCTCWEIVHDQPQQPLRPGLPRPPSPIRLCGDCAYRPHSPERSGEAGYAGDADFLDDLVEIGQPFYCHTGIRRVLVRRHPAGVEVPGHPGDYDPPIHDGVPYKADGSPADLCAGWVLRRAKVLAHLEPDQAAQEAVQSPEEPETRMSTALALRHTPMPVMAASSDPDMGPLVEFVCAVCVDWFWPCPTAWLADLPEVAPPRIGWDAEDGPYADEPPF</sequence>
<reference evidence="2" key="1">
    <citation type="journal article" date="2019" name="Int. J. Syst. Evol. Microbiol.">
        <title>The Global Catalogue of Microorganisms (GCM) 10K type strain sequencing project: providing services to taxonomists for standard genome sequencing and annotation.</title>
        <authorList>
            <consortium name="The Broad Institute Genomics Platform"/>
            <consortium name="The Broad Institute Genome Sequencing Center for Infectious Disease"/>
            <person name="Wu L."/>
            <person name="Ma J."/>
        </authorList>
    </citation>
    <scope>NUCLEOTIDE SEQUENCE [LARGE SCALE GENOMIC DNA]</scope>
    <source>
        <strain evidence="2">JCM 17939</strain>
    </source>
</reference>
<accession>A0ABP8UC64</accession>
<proteinExistence type="predicted"/>
<name>A0ABP8UC64_9ACTN</name>
<protein>
    <submittedName>
        <fullName evidence="1">Uncharacterized protein</fullName>
    </submittedName>
</protein>
<comment type="caution">
    <text evidence="1">The sequence shown here is derived from an EMBL/GenBank/DDBJ whole genome shotgun (WGS) entry which is preliminary data.</text>
</comment>
<keyword evidence="2" id="KW-1185">Reference proteome</keyword>
<organism evidence="1 2">
    <name type="scientific">Actinoallomurus vinaceus</name>
    <dbReference type="NCBI Taxonomy" id="1080074"/>
    <lineage>
        <taxon>Bacteria</taxon>
        <taxon>Bacillati</taxon>
        <taxon>Actinomycetota</taxon>
        <taxon>Actinomycetes</taxon>
        <taxon>Streptosporangiales</taxon>
        <taxon>Thermomonosporaceae</taxon>
        <taxon>Actinoallomurus</taxon>
    </lineage>
</organism>
<dbReference type="Proteomes" id="UP001501442">
    <property type="component" value="Unassembled WGS sequence"/>
</dbReference>